<dbReference type="Pfam" id="PF00069">
    <property type="entry name" value="Pkinase"/>
    <property type="match status" value="1"/>
</dbReference>
<keyword evidence="13" id="KW-1185">Reference proteome</keyword>
<comment type="catalytic activity">
    <reaction evidence="7">
        <text>L-threonyl-[protein] + ATP = O-phospho-L-threonyl-[protein] + ADP + H(+)</text>
        <dbReference type="Rhea" id="RHEA:46608"/>
        <dbReference type="Rhea" id="RHEA-COMP:11060"/>
        <dbReference type="Rhea" id="RHEA-COMP:11605"/>
        <dbReference type="ChEBI" id="CHEBI:15378"/>
        <dbReference type="ChEBI" id="CHEBI:30013"/>
        <dbReference type="ChEBI" id="CHEBI:30616"/>
        <dbReference type="ChEBI" id="CHEBI:61977"/>
        <dbReference type="ChEBI" id="CHEBI:456216"/>
        <dbReference type="EC" id="2.7.11.1"/>
    </reaction>
</comment>
<organism evidence="12 13">
    <name type="scientific">Chlamydomonas incerta</name>
    <dbReference type="NCBI Taxonomy" id="51695"/>
    <lineage>
        <taxon>Eukaryota</taxon>
        <taxon>Viridiplantae</taxon>
        <taxon>Chlorophyta</taxon>
        <taxon>core chlorophytes</taxon>
        <taxon>Chlorophyceae</taxon>
        <taxon>CS clade</taxon>
        <taxon>Chlamydomonadales</taxon>
        <taxon>Chlamydomonadaceae</taxon>
        <taxon>Chlamydomonas</taxon>
    </lineage>
</organism>
<keyword evidence="3" id="KW-0808">Transferase</keyword>
<evidence type="ECO:0000256" key="7">
    <source>
        <dbReference type="ARBA" id="ARBA00047899"/>
    </source>
</evidence>
<dbReference type="InterPro" id="IPR011009">
    <property type="entry name" value="Kinase-like_dom_sf"/>
</dbReference>
<evidence type="ECO:0000313" key="13">
    <source>
        <dbReference type="Proteomes" id="UP000650467"/>
    </source>
</evidence>
<dbReference type="GO" id="GO:0005737">
    <property type="term" value="C:cytoplasm"/>
    <property type="evidence" value="ECO:0007669"/>
    <property type="project" value="TreeGrafter"/>
</dbReference>
<dbReference type="InterPro" id="IPR053235">
    <property type="entry name" value="Ser_Thr_kinase"/>
</dbReference>
<keyword evidence="6 9" id="KW-0067">ATP-binding</keyword>
<feature type="domain" description="Protein kinase" evidence="11">
    <location>
        <begin position="11"/>
        <end position="286"/>
    </location>
</feature>
<evidence type="ECO:0000256" key="3">
    <source>
        <dbReference type="ARBA" id="ARBA00022679"/>
    </source>
</evidence>
<dbReference type="PROSITE" id="PS00107">
    <property type="entry name" value="PROTEIN_KINASE_ATP"/>
    <property type="match status" value="1"/>
</dbReference>
<gene>
    <name evidence="12" type="ORF">HXX76_001186</name>
</gene>
<dbReference type="Gene3D" id="1.10.510.10">
    <property type="entry name" value="Transferase(Phosphotransferase) domain 1"/>
    <property type="match status" value="1"/>
</dbReference>
<feature type="binding site" evidence="9">
    <location>
        <position position="40"/>
    </location>
    <ligand>
        <name>ATP</name>
        <dbReference type="ChEBI" id="CHEBI:30616"/>
    </ligand>
</feature>
<dbReference type="InterPro" id="IPR016024">
    <property type="entry name" value="ARM-type_fold"/>
</dbReference>
<dbReference type="EMBL" id="JAEHOC010000002">
    <property type="protein sequence ID" value="KAG2444433.1"/>
    <property type="molecule type" value="Genomic_DNA"/>
</dbReference>
<feature type="region of interest" description="Disordered" evidence="10">
    <location>
        <begin position="523"/>
        <end position="542"/>
    </location>
</feature>
<evidence type="ECO:0000256" key="10">
    <source>
        <dbReference type="SAM" id="MobiDB-lite"/>
    </source>
</evidence>
<dbReference type="SMART" id="SM00220">
    <property type="entry name" value="S_TKc"/>
    <property type="match status" value="1"/>
</dbReference>
<name>A0A835WBV0_CHLIN</name>
<reference evidence="12" key="1">
    <citation type="journal article" date="2020" name="bioRxiv">
        <title>Comparative genomics of Chlamydomonas.</title>
        <authorList>
            <person name="Craig R.J."/>
            <person name="Hasan A.R."/>
            <person name="Ness R.W."/>
            <person name="Keightley P.D."/>
        </authorList>
    </citation>
    <scope>NUCLEOTIDE SEQUENCE</scope>
    <source>
        <strain evidence="12">SAG 7.73</strain>
    </source>
</reference>
<dbReference type="InterPro" id="IPR011989">
    <property type="entry name" value="ARM-like"/>
</dbReference>
<evidence type="ECO:0000259" key="11">
    <source>
        <dbReference type="PROSITE" id="PS50011"/>
    </source>
</evidence>
<sequence length="1469" mass="145617">MASAKKLSDRFLIGEELGRGAYGQVYKGIDYQTGDTVAIKQISLTGIASDSLQSVMGEIDLLKTLNHKNIVKYIGSFKTRTHLYIILEFMENGSLASIIKPNKFGTFPESLVSVYIAQVLAGLQYLHEQGVVHRDIKGANILTTKDGLVKLADFGVAAKLGELEERRDELTGGGGGGGGHGVMAAAAAPAVVGTPYWMAPEVIEMTQVTSSSDIWSVGCLIVELLTGYPPYFELNAMSAMFRIVQDPMPPLPEDISPLLRDFLMRCFMKDAKLRPDARSLLGHEWLAHNRKTLRMSWRRDAGQTFRTLVATRAAAKSSADAHETINSVVARMMAAADEDDGGGGGRAAAASAAAAAGPLGAGAAAGMGAAAGAAAVGAAGEDMTTSLLAAGTPASSAPEYKQPSGAAAAAAAAAAAPGGASTLPYAAAPVAAQAAALSSPRTSGDVAAAGPGSGYQAAAAAAAAAAAGATAGAVAAAAAAPSAAAPAAMSPLGGLIARMQGYDSGGGYPPAAAAAPGSFMPDGGAAGGARPPARDLAAWSEGGGQSYAGDTLTARTSLRQLAGAGGSYGLPPGAGVGAGGEAGGLFDVYGYPYGGLEAESVGSSLTSQATELRRTVRDLVRNLRPGTRQDAAATSSARAAAALEQLITSAAANAASAASAAAAAASAAATAAAAAAAAAPAGAGAADGAAAAGAALLSTGSGSAAAAAAAATAAAAAATAAAAASEVKWLFLTEGGVLVLLELLDTDNQKAVEAGLDLLAALVRDDDRLLESLCLVGAVPAAARFSQQPWPLPLRLRAAAFVHGLCFRRDTTMQLFIAAGGLKQLCGMVADGVAGGGSGAAESLPLSHVAVQCLLQVFQHYATLPLNYMCRIVAHCGLVPRLYALLRDLIEQRRRTASTAAATAGAATTAAAARLPGLTPQATPQKPAAAAGGGGGGIVGSSSAGDLVGSPPRPGALGAAAVAAGGGGGGPGGGHHSRSTSSAAVLFGGGAGAGVSHGDNGLAARGGAAATVGHGPAGIGAGGAAAAGGVRAMTLPVGGGTGGAMAAAGAGHIPGSALTHEQVCYLLDKSVELLVVLSNADGAVKAAMCAHDCLLRHLDCLGRLQPPHLVDMLRCLRNLTSDPAVLPAIKDAGAIACLVPFLTPPAAAGGAAGGAGAGAAAAAAEAAPSPANAAVVLPKSEVQLEALHALYNLCVFNKKVHLEAAASAGIIHPLCSFAAQGCAAVAATRAQRAAPAPAGAGAAAAEAPPAQPPPPPAAAAAAGSPAALAAAAAQWPGVRGVVVPLLLGMVTCSSATRNRLYGSHGLDIFLALLADEDSRSVLGVLQALDSWLAEDHSRVEARLTQRDAVGQLVALYARSISAQDMAQSKLEALRTMLGRSSKLAVALAMGGLVPWLLAMIQHAAPINRVKILDIVRILYEHYPRPKEFIMMYKIQDVLAMLLRTHGRDADAVIQQAQRLLSAFDINVLL</sequence>
<keyword evidence="4 9" id="KW-0547">Nucleotide-binding</keyword>
<dbReference type="OrthoDB" id="8693905at2759"/>
<evidence type="ECO:0000256" key="4">
    <source>
        <dbReference type="ARBA" id="ARBA00022741"/>
    </source>
</evidence>
<proteinExistence type="predicted"/>
<dbReference type="GO" id="GO:0004674">
    <property type="term" value="F:protein serine/threonine kinase activity"/>
    <property type="evidence" value="ECO:0007669"/>
    <property type="project" value="UniProtKB-KW"/>
</dbReference>
<dbReference type="InterPro" id="IPR017441">
    <property type="entry name" value="Protein_kinase_ATP_BS"/>
</dbReference>
<keyword evidence="5" id="KW-0418">Kinase</keyword>
<dbReference type="SUPFAM" id="SSF48371">
    <property type="entry name" value="ARM repeat"/>
    <property type="match status" value="2"/>
</dbReference>
<comment type="catalytic activity">
    <reaction evidence="8">
        <text>L-seryl-[protein] + ATP = O-phospho-L-seryl-[protein] + ADP + H(+)</text>
        <dbReference type="Rhea" id="RHEA:17989"/>
        <dbReference type="Rhea" id="RHEA-COMP:9863"/>
        <dbReference type="Rhea" id="RHEA-COMP:11604"/>
        <dbReference type="ChEBI" id="CHEBI:15378"/>
        <dbReference type="ChEBI" id="CHEBI:29999"/>
        <dbReference type="ChEBI" id="CHEBI:30616"/>
        <dbReference type="ChEBI" id="CHEBI:83421"/>
        <dbReference type="ChEBI" id="CHEBI:456216"/>
        <dbReference type="EC" id="2.7.11.1"/>
    </reaction>
</comment>
<dbReference type="CDD" id="cd06627">
    <property type="entry name" value="STKc_Cdc7_like"/>
    <property type="match status" value="1"/>
</dbReference>
<dbReference type="GO" id="GO:0005524">
    <property type="term" value="F:ATP binding"/>
    <property type="evidence" value="ECO:0007669"/>
    <property type="project" value="UniProtKB-UniRule"/>
</dbReference>
<accession>A0A835WBV0</accession>
<dbReference type="FunFam" id="3.30.200.20:FF:000042">
    <property type="entry name" value="Aurora kinase A"/>
    <property type="match status" value="1"/>
</dbReference>
<keyword evidence="2" id="KW-0723">Serine/threonine-protein kinase</keyword>
<dbReference type="PROSITE" id="PS00108">
    <property type="entry name" value="PROTEIN_KINASE_ST"/>
    <property type="match status" value="1"/>
</dbReference>
<dbReference type="FunFam" id="1.10.510.10:FF:002212">
    <property type="match status" value="1"/>
</dbReference>
<dbReference type="EC" id="2.7.11.1" evidence="1"/>
<evidence type="ECO:0000256" key="8">
    <source>
        <dbReference type="ARBA" id="ARBA00048679"/>
    </source>
</evidence>
<dbReference type="Gene3D" id="1.25.10.10">
    <property type="entry name" value="Leucine-rich Repeat Variant"/>
    <property type="match status" value="3"/>
</dbReference>
<comment type="caution">
    <text evidence="12">The sequence shown here is derived from an EMBL/GenBank/DDBJ whole genome shotgun (WGS) entry which is preliminary data.</text>
</comment>
<dbReference type="PROSITE" id="PS50011">
    <property type="entry name" value="PROTEIN_KINASE_DOM"/>
    <property type="match status" value="1"/>
</dbReference>
<dbReference type="PANTHER" id="PTHR24361">
    <property type="entry name" value="MITOGEN-ACTIVATED KINASE KINASE KINASE"/>
    <property type="match status" value="1"/>
</dbReference>
<evidence type="ECO:0000256" key="2">
    <source>
        <dbReference type="ARBA" id="ARBA00022527"/>
    </source>
</evidence>
<dbReference type="SUPFAM" id="SSF56112">
    <property type="entry name" value="Protein kinase-like (PK-like)"/>
    <property type="match status" value="1"/>
</dbReference>
<evidence type="ECO:0000313" key="12">
    <source>
        <dbReference type="EMBL" id="KAG2444433.1"/>
    </source>
</evidence>
<dbReference type="PANTHER" id="PTHR24361:SF433">
    <property type="entry name" value="PROTEIN KINASE DOMAIN-CONTAINING PROTEIN"/>
    <property type="match status" value="1"/>
</dbReference>
<dbReference type="InterPro" id="IPR000719">
    <property type="entry name" value="Prot_kinase_dom"/>
</dbReference>
<dbReference type="Proteomes" id="UP000650467">
    <property type="component" value="Unassembled WGS sequence"/>
</dbReference>
<protein>
    <recommendedName>
        <fullName evidence="1">non-specific serine/threonine protein kinase</fullName>
        <ecNumber evidence="1">2.7.11.1</ecNumber>
    </recommendedName>
</protein>
<evidence type="ECO:0000256" key="6">
    <source>
        <dbReference type="ARBA" id="ARBA00022840"/>
    </source>
</evidence>
<evidence type="ECO:0000256" key="9">
    <source>
        <dbReference type="PROSITE-ProRule" id="PRU10141"/>
    </source>
</evidence>
<dbReference type="InterPro" id="IPR008271">
    <property type="entry name" value="Ser/Thr_kinase_AS"/>
</dbReference>
<feature type="compositionally biased region" description="Low complexity" evidence="10">
    <location>
        <begin position="523"/>
        <end position="538"/>
    </location>
</feature>
<evidence type="ECO:0000256" key="5">
    <source>
        <dbReference type="ARBA" id="ARBA00022777"/>
    </source>
</evidence>
<evidence type="ECO:0000256" key="1">
    <source>
        <dbReference type="ARBA" id="ARBA00012513"/>
    </source>
</evidence>